<feature type="region of interest" description="Disordered" evidence="1">
    <location>
        <begin position="98"/>
        <end position="121"/>
    </location>
</feature>
<dbReference type="eggNOG" id="ENOG502R4ES">
    <property type="taxonomic scope" value="Eukaryota"/>
</dbReference>
<feature type="compositionally biased region" description="Basic and acidic residues" evidence="1">
    <location>
        <begin position="103"/>
        <end position="114"/>
    </location>
</feature>
<evidence type="ECO:0000313" key="3">
    <source>
        <dbReference type="Proteomes" id="UP000004995"/>
    </source>
</evidence>
<dbReference type="HOGENOM" id="CLU_115163_0_0_1"/>
<name>K4A291_SETIT</name>
<dbReference type="EMBL" id="AGNK02000916">
    <property type="status" value="NOT_ANNOTATED_CDS"/>
    <property type="molecule type" value="Genomic_DNA"/>
</dbReference>
<dbReference type="EnsemblPlants" id="KQL23751">
    <property type="protein sequence ID" value="KQL23751"/>
    <property type="gene ID" value="SETIT_032988mg"/>
</dbReference>
<feature type="compositionally biased region" description="Low complexity" evidence="1">
    <location>
        <begin position="156"/>
        <end position="165"/>
    </location>
</feature>
<dbReference type="Gramene" id="KQL23751">
    <property type="protein sequence ID" value="KQL23751"/>
    <property type="gene ID" value="SETIT_032988mg"/>
</dbReference>
<reference evidence="3" key="1">
    <citation type="journal article" date="2012" name="Nat. Biotechnol.">
        <title>Reference genome sequence of the model plant Setaria.</title>
        <authorList>
            <person name="Bennetzen J.L."/>
            <person name="Schmutz J."/>
            <person name="Wang H."/>
            <person name="Percifield R."/>
            <person name="Hawkins J."/>
            <person name="Pontaroli A.C."/>
            <person name="Estep M."/>
            <person name="Feng L."/>
            <person name="Vaughn J.N."/>
            <person name="Grimwood J."/>
            <person name="Jenkins J."/>
            <person name="Barry K."/>
            <person name="Lindquist E."/>
            <person name="Hellsten U."/>
            <person name="Deshpande S."/>
            <person name="Wang X."/>
            <person name="Wu X."/>
            <person name="Mitros T."/>
            <person name="Triplett J."/>
            <person name="Yang X."/>
            <person name="Ye C.Y."/>
            <person name="Mauro-Herrera M."/>
            <person name="Wang L."/>
            <person name="Li P."/>
            <person name="Sharma M."/>
            <person name="Sharma R."/>
            <person name="Ronald P.C."/>
            <person name="Panaud O."/>
            <person name="Kellogg E.A."/>
            <person name="Brutnell T.P."/>
            <person name="Doust A.N."/>
            <person name="Tuskan G.A."/>
            <person name="Rokhsar D."/>
            <person name="Devos K.M."/>
        </authorList>
    </citation>
    <scope>NUCLEOTIDE SEQUENCE [LARGE SCALE GENOMIC DNA]</scope>
    <source>
        <strain evidence="3">cv. Yugu1</strain>
    </source>
</reference>
<dbReference type="AlphaFoldDB" id="K4A291"/>
<organism evidence="2 3">
    <name type="scientific">Setaria italica</name>
    <name type="common">Foxtail millet</name>
    <name type="synonym">Panicum italicum</name>
    <dbReference type="NCBI Taxonomy" id="4555"/>
    <lineage>
        <taxon>Eukaryota</taxon>
        <taxon>Viridiplantae</taxon>
        <taxon>Streptophyta</taxon>
        <taxon>Embryophyta</taxon>
        <taxon>Tracheophyta</taxon>
        <taxon>Spermatophyta</taxon>
        <taxon>Magnoliopsida</taxon>
        <taxon>Liliopsida</taxon>
        <taxon>Poales</taxon>
        <taxon>Poaceae</taxon>
        <taxon>PACMAD clade</taxon>
        <taxon>Panicoideae</taxon>
        <taxon>Panicodae</taxon>
        <taxon>Paniceae</taxon>
        <taxon>Cenchrinae</taxon>
        <taxon>Setaria</taxon>
    </lineage>
</organism>
<reference evidence="2" key="2">
    <citation type="submission" date="2018-08" db="UniProtKB">
        <authorList>
            <consortium name="EnsemblPlants"/>
        </authorList>
    </citation>
    <scope>IDENTIFICATION</scope>
    <source>
        <strain evidence="2">Yugu1</strain>
    </source>
</reference>
<keyword evidence="3" id="KW-1185">Reference proteome</keyword>
<feature type="compositionally biased region" description="Polar residues" evidence="1">
    <location>
        <begin position="1"/>
        <end position="15"/>
    </location>
</feature>
<feature type="region of interest" description="Disordered" evidence="1">
    <location>
        <begin position="143"/>
        <end position="165"/>
    </location>
</feature>
<proteinExistence type="predicted"/>
<protein>
    <submittedName>
        <fullName evidence="2">Uncharacterized protein</fullName>
    </submittedName>
</protein>
<dbReference type="InParanoid" id="K4A291"/>
<dbReference type="Proteomes" id="UP000004995">
    <property type="component" value="Unassembled WGS sequence"/>
</dbReference>
<evidence type="ECO:0000313" key="2">
    <source>
        <dbReference type="EnsemblPlants" id="KQL23751"/>
    </source>
</evidence>
<accession>K4A291</accession>
<evidence type="ECO:0000256" key="1">
    <source>
        <dbReference type="SAM" id="MobiDB-lite"/>
    </source>
</evidence>
<feature type="region of interest" description="Disordered" evidence="1">
    <location>
        <begin position="1"/>
        <end position="79"/>
    </location>
</feature>
<feature type="compositionally biased region" description="Acidic residues" evidence="1">
    <location>
        <begin position="56"/>
        <end position="79"/>
    </location>
</feature>
<sequence>MAYSPIISSLPSNYSSDEDGSLVEDGGPPYDDSNPLSEPYIVPKSPRYSYDKETEYEKEEEDDNETYIEENPDEEDEEAVSEAALAEVVAEERAKMWAAKKRKGEERAKKRREEQEVDSEMAKKRRWVDFNFNAGPMTPAIVGPAAPTIAGPDLESSGNSSEVSS</sequence>